<feature type="compositionally biased region" description="Basic and acidic residues" evidence="1">
    <location>
        <begin position="153"/>
        <end position="169"/>
    </location>
</feature>
<dbReference type="AlphaFoldDB" id="A0A3L6PK16"/>
<sequence length="223" mass="25214">MRPFYPWTKSLILSRRHPPHTRPFFCLGSSFSFSLLCTGCTPQPPWLRGMLPPSNLAQNWKPSPFATAASGLEEGDQQRDGARATDGGAELGQPEQRACGVLPRGGRRGELERLHQRPHRAGRRDVRVVPVADGEVEQRRDAVLLQQRARVRQQPDERPHAPRRGDADAVVRVVLGQHPELHGRAPDSSSPARPPATRWRSRRRREKGREAATEGRREFCWTR</sequence>
<dbReference type="Proteomes" id="UP000275267">
    <property type="component" value="Unassembled WGS sequence"/>
</dbReference>
<keyword evidence="3" id="KW-1185">Reference proteome</keyword>
<evidence type="ECO:0000256" key="1">
    <source>
        <dbReference type="SAM" id="MobiDB-lite"/>
    </source>
</evidence>
<evidence type="ECO:0000313" key="3">
    <source>
        <dbReference type="Proteomes" id="UP000275267"/>
    </source>
</evidence>
<feature type="region of interest" description="Disordered" evidence="1">
    <location>
        <begin position="61"/>
        <end position="126"/>
    </location>
</feature>
<gene>
    <name evidence="2" type="ORF">C2845_PM10G14790</name>
</gene>
<dbReference type="EMBL" id="PQIB02000018">
    <property type="protein sequence ID" value="RLM56355.1"/>
    <property type="molecule type" value="Genomic_DNA"/>
</dbReference>
<accession>A0A3L6PK16</accession>
<proteinExistence type="predicted"/>
<feature type="compositionally biased region" description="Low complexity" evidence="1">
    <location>
        <begin position="186"/>
        <end position="198"/>
    </location>
</feature>
<name>A0A3L6PK16_PANMI</name>
<comment type="caution">
    <text evidence="2">The sequence shown here is derived from an EMBL/GenBank/DDBJ whole genome shotgun (WGS) entry which is preliminary data.</text>
</comment>
<reference evidence="3" key="1">
    <citation type="journal article" date="2019" name="Nat. Commun.">
        <title>The genome of broomcorn millet.</title>
        <authorList>
            <person name="Zou C."/>
            <person name="Miki D."/>
            <person name="Li D."/>
            <person name="Tang Q."/>
            <person name="Xiao L."/>
            <person name="Rajput S."/>
            <person name="Deng P."/>
            <person name="Jia W."/>
            <person name="Huang R."/>
            <person name="Zhang M."/>
            <person name="Sun Y."/>
            <person name="Hu J."/>
            <person name="Fu X."/>
            <person name="Schnable P.S."/>
            <person name="Li F."/>
            <person name="Zhang H."/>
            <person name="Feng B."/>
            <person name="Zhu X."/>
            <person name="Liu R."/>
            <person name="Schnable J.C."/>
            <person name="Zhu J.-K."/>
            <person name="Zhang H."/>
        </authorList>
    </citation>
    <scope>NUCLEOTIDE SEQUENCE [LARGE SCALE GENOMIC DNA]</scope>
</reference>
<feature type="region of interest" description="Disordered" evidence="1">
    <location>
        <begin position="149"/>
        <end position="223"/>
    </location>
</feature>
<protein>
    <submittedName>
        <fullName evidence="2">Uncharacterized protein</fullName>
    </submittedName>
</protein>
<organism evidence="2 3">
    <name type="scientific">Panicum miliaceum</name>
    <name type="common">Proso millet</name>
    <name type="synonym">Broomcorn millet</name>
    <dbReference type="NCBI Taxonomy" id="4540"/>
    <lineage>
        <taxon>Eukaryota</taxon>
        <taxon>Viridiplantae</taxon>
        <taxon>Streptophyta</taxon>
        <taxon>Embryophyta</taxon>
        <taxon>Tracheophyta</taxon>
        <taxon>Spermatophyta</taxon>
        <taxon>Magnoliopsida</taxon>
        <taxon>Liliopsida</taxon>
        <taxon>Poales</taxon>
        <taxon>Poaceae</taxon>
        <taxon>PACMAD clade</taxon>
        <taxon>Panicoideae</taxon>
        <taxon>Panicodae</taxon>
        <taxon>Paniceae</taxon>
        <taxon>Panicinae</taxon>
        <taxon>Panicum</taxon>
        <taxon>Panicum sect. Panicum</taxon>
    </lineage>
</organism>
<feature type="compositionally biased region" description="Basic and acidic residues" evidence="1">
    <location>
        <begin position="207"/>
        <end position="223"/>
    </location>
</feature>
<evidence type="ECO:0000313" key="2">
    <source>
        <dbReference type="EMBL" id="RLM56355.1"/>
    </source>
</evidence>